<keyword evidence="3" id="KW-1185">Reference proteome</keyword>
<dbReference type="EMBL" id="JAUKTR010000006">
    <property type="protein sequence ID" value="MDO1560402.1"/>
    <property type="molecule type" value="Genomic_DNA"/>
</dbReference>
<organism evidence="2 3">
    <name type="scientific">Peiella sedimenti</name>
    <dbReference type="NCBI Taxonomy" id="3061083"/>
    <lineage>
        <taxon>Bacteria</taxon>
        <taxon>Pseudomonadati</taxon>
        <taxon>Pseudomonadota</taxon>
        <taxon>Alphaproteobacteria</taxon>
        <taxon>Caulobacterales</taxon>
        <taxon>Caulobacteraceae</taxon>
        <taxon>Peiella</taxon>
    </lineage>
</organism>
<feature type="region of interest" description="Disordered" evidence="1">
    <location>
        <begin position="68"/>
        <end position="92"/>
    </location>
</feature>
<dbReference type="Proteomes" id="UP001169063">
    <property type="component" value="Unassembled WGS sequence"/>
</dbReference>
<sequence>MAWTEERTSYAIAKWREGWSASEIARGLLREHRWAGVSRCAVLGKLNRLGCRRDPEVAARLMYAKQANSARKAKERQTAREMREAEKAGRRAPVLVRPKRLTQIASPMAKPWESRERGECAFPLGERGAVRSCCNPVQAGWGYCAEHLSVMSASSFAEAA</sequence>
<proteinExistence type="predicted"/>
<name>A0ABT8SPA0_9CAUL</name>
<evidence type="ECO:0000313" key="3">
    <source>
        <dbReference type="Proteomes" id="UP001169063"/>
    </source>
</evidence>
<protein>
    <submittedName>
        <fullName evidence="2">GcrA family cell cycle regulator</fullName>
    </submittedName>
</protein>
<dbReference type="InterPro" id="IPR011681">
    <property type="entry name" value="GcrA"/>
</dbReference>
<reference evidence="2" key="1">
    <citation type="submission" date="2023-07" db="EMBL/GenBank/DDBJ databases">
        <title>Brevundimonas soil sp. nov., isolated from the soil of chemical plant.</title>
        <authorList>
            <person name="Wu N."/>
        </authorList>
    </citation>
    <scope>NUCLEOTIDE SEQUENCE</scope>
    <source>
        <strain evidence="2">XZ-24</strain>
    </source>
</reference>
<evidence type="ECO:0000256" key="1">
    <source>
        <dbReference type="SAM" id="MobiDB-lite"/>
    </source>
</evidence>
<evidence type="ECO:0000313" key="2">
    <source>
        <dbReference type="EMBL" id="MDO1560402.1"/>
    </source>
</evidence>
<comment type="caution">
    <text evidence="2">The sequence shown here is derived from an EMBL/GenBank/DDBJ whole genome shotgun (WGS) entry which is preliminary data.</text>
</comment>
<accession>A0ABT8SPA0</accession>
<dbReference type="Pfam" id="PF07750">
    <property type="entry name" value="GcrA"/>
    <property type="match status" value="1"/>
</dbReference>
<feature type="compositionally biased region" description="Basic and acidic residues" evidence="1">
    <location>
        <begin position="75"/>
        <end position="89"/>
    </location>
</feature>
<dbReference type="RefSeq" id="WP_302110833.1">
    <property type="nucleotide sequence ID" value="NZ_JAUKTR010000006.1"/>
</dbReference>
<gene>
    <name evidence="2" type="ORF">Q0812_13285</name>
</gene>